<protein>
    <submittedName>
        <fullName evidence="2">Uncharacterized protein</fullName>
    </submittedName>
</protein>
<proteinExistence type="predicted"/>
<dbReference type="Proteomes" id="UP001465668">
    <property type="component" value="Unassembled WGS sequence"/>
</dbReference>
<feature type="chain" id="PRO_5045752181" evidence="1">
    <location>
        <begin position="19"/>
        <end position="85"/>
    </location>
</feature>
<keyword evidence="1" id="KW-0732">Signal</keyword>
<gene>
    <name evidence="2" type="ORF">SCAR479_09319</name>
</gene>
<comment type="caution">
    <text evidence="2">The sequence shown here is derived from an EMBL/GenBank/DDBJ whole genome shotgun (WGS) entry which is preliminary data.</text>
</comment>
<dbReference type="EMBL" id="JARVKM010000045">
    <property type="protein sequence ID" value="KAK9773979.1"/>
    <property type="molecule type" value="Genomic_DNA"/>
</dbReference>
<feature type="signal peptide" evidence="1">
    <location>
        <begin position="1"/>
        <end position="18"/>
    </location>
</feature>
<organism evidence="2 3">
    <name type="scientific">Seiridium cardinale</name>
    <dbReference type="NCBI Taxonomy" id="138064"/>
    <lineage>
        <taxon>Eukaryota</taxon>
        <taxon>Fungi</taxon>
        <taxon>Dikarya</taxon>
        <taxon>Ascomycota</taxon>
        <taxon>Pezizomycotina</taxon>
        <taxon>Sordariomycetes</taxon>
        <taxon>Xylariomycetidae</taxon>
        <taxon>Amphisphaeriales</taxon>
        <taxon>Sporocadaceae</taxon>
        <taxon>Seiridium</taxon>
    </lineage>
</organism>
<evidence type="ECO:0000313" key="3">
    <source>
        <dbReference type="Proteomes" id="UP001465668"/>
    </source>
</evidence>
<sequence length="85" mass="9447">MIFYTTLLTTLFAMTALAAPSPVNEAMTEKRCLPSGSISTLAAVVSAPKIMVPPALRVTEISQLKNRNLDTIGRDFLVFRFFRKR</sequence>
<evidence type="ECO:0000313" key="2">
    <source>
        <dbReference type="EMBL" id="KAK9773979.1"/>
    </source>
</evidence>
<name>A0ABR2XJW1_9PEZI</name>
<accession>A0ABR2XJW1</accession>
<keyword evidence="3" id="KW-1185">Reference proteome</keyword>
<evidence type="ECO:0000256" key="1">
    <source>
        <dbReference type="SAM" id="SignalP"/>
    </source>
</evidence>
<reference evidence="2 3" key="1">
    <citation type="submission" date="2024-02" db="EMBL/GenBank/DDBJ databases">
        <title>First draft genome assembly of two strains of Seiridium cardinale.</title>
        <authorList>
            <person name="Emiliani G."/>
            <person name="Scali E."/>
        </authorList>
    </citation>
    <scope>NUCLEOTIDE SEQUENCE [LARGE SCALE GENOMIC DNA]</scope>
    <source>
        <strain evidence="2 3">BM-138-000479</strain>
    </source>
</reference>